<name>A0AAD4KT54_9EURO</name>
<feature type="transmembrane region" description="Helical" evidence="5">
    <location>
        <begin position="40"/>
        <end position="64"/>
    </location>
</feature>
<organism evidence="6 7">
    <name type="scientific">Talaromyces proteolyticus</name>
    <dbReference type="NCBI Taxonomy" id="1131652"/>
    <lineage>
        <taxon>Eukaryota</taxon>
        <taxon>Fungi</taxon>
        <taxon>Dikarya</taxon>
        <taxon>Ascomycota</taxon>
        <taxon>Pezizomycotina</taxon>
        <taxon>Eurotiomycetes</taxon>
        <taxon>Eurotiomycetidae</taxon>
        <taxon>Eurotiales</taxon>
        <taxon>Trichocomaceae</taxon>
        <taxon>Talaromyces</taxon>
        <taxon>Talaromyces sect. Bacilispori</taxon>
    </lineage>
</organism>
<keyword evidence="7" id="KW-1185">Reference proteome</keyword>
<protein>
    <submittedName>
        <fullName evidence="6">Voltage-dependent anion channel</fullName>
    </submittedName>
</protein>
<evidence type="ECO:0000256" key="3">
    <source>
        <dbReference type="ARBA" id="ARBA00022989"/>
    </source>
</evidence>
<accession>A0AAD4KT54</accession>
<feature type="transmembrane region" description="Helical" evidence="5">
    <location>
        <begin position="112"/>
        <end position="139"/>
    </location>
</feature>
<feature type="transmembrane region" description="Helical" evidence="5">
    <location>
        <begin position="273"/>
        <end position="294"/>
    </location>
</feature>
<feature type="transmembrane region" description="Helical" evidence="5">
    <location>
        <begin position="12"/>
        <end position="34"/>
    </location>
</feature>
<dbReference type="InterPro" id="IPR038665">
    <property type="entry name" value="Voltage-dep_anion_channel_sf"/>
</dbReference>
<keyword evidence="4 5" id="KW-0472">Membrane</keyword>
<comment type="subcellular location">
    <subcellularLocation>
        <location evidence="1">Membrane</location>
        <topology evidence="1">Multi-pass membrane protein</topology>
    </subcellularLocation>
</comment>
<evidence type="ECO:0000256" key="5">
    <source>
        <dbReference type="SAM" id="Phobius"/>
    </source>
</evidence>
<dbReference type="AlphaFoldDB" id="A0AAD4KT54"/>
<dbReference type="Pfam" id="PF03595">
    <property type="entry name" value="SLAC1"/>
    <property type="match status" value="1"/>
</dbReference>
<feature type="transmembrane region" description="Helical" evidence="5">
    <location>
        <begin position="151"/>
        <end position="169"/>
    </location>
</feature>
<keyword evidence="2 5" id="KW-0812">Transmembrane</keyword>
<proteinExistence type="predicted"/>
<dbReference type="GO" id="GO:0015140">
    <property type="term" value="F:malate transmembrane transporter activity"/>
    <property type="evidence" value="ECO:0007669"/>
    <property type="project" value="InterPro"/>
</dbReference>
<evidence type="ECO:0000256" key="2">
    <source>
        <dbReference type="ARBA" id="ARBA00022692"/>
    </source>
</evidence>
<dbReference type="PANTHER" id="PTHR31162:SF3">
    <property type="entry name" value="TRANSPORTER_MALIC ACID TRANSPORT PROTEIN, PUTATIVE-RELATED"/>
    <property type="match status" value="1"/>
</dbReference>
<dbReference type="RefSeq" id="XP_046073196.1">
    <property type="nucleotide sequence ID" value="XM_046218162.1"/>
</dbReference>
<feature type="transmembrane region" description="Helical" evidence="5">
    <location>
        <begin position="333"/>
        <end position="354"/>
    </location>
</feature>
<evidence type="ECO:0000256" key="1">
    <source>
        <dbReference type="ARBA" id="ARBA00004141"/>
    </source>
</evidence>
<dbReference type="Proteomes" id="UP001201262">
    <property type="component" value="Unassembled WGS sequence"/>
</dbReference>
<sequence>MEKESSRWKDRLKYFTWSFFTLTMATGGISNLLYNGVFTSLTTIGVVIMLFNIFSYVLTWSLLITRFCYYPRLFKESFLHPTESLFVPSAMVAFETILINISQYGLDRTGQWLTNLMFVVFWVDIFLAIATSVGIYVMLWTTQTFAIAEMTPIWIFPAYPMLLVGPYVGNLYPYLDPLRSALVVVAGFTVQGIGYLVSLTVYSAFIYRLMTHKLPSYNIRPGMFISIGPSAFTAEALVSMAADAQQYIYTGYMGVDSSAVAIVRLLANFVSLWFWGAAIFFFFIATCSHAAAIVGRNRMTFSMTWFSFIFPNTALISATFAIGKAFSCKPIQIIGLVWTISLVLLYIFVCFMMVRAVKLRHILWEIKS</sequence>
<evidence type="ECO:0000313" key="7">
    <source>
        <dbReference type="Proteomes" id="UP001201262"/>
    </source>
</evidence>
<feature type="transmembrane region" description="Helical" evidence="5">
    <location>
        <begin position="306"/>
        <end position="327"/>
    </location>
</feature>
<comment type="caution">
    <text evidence="6">The sequence shown here is derived from an EMBL/GenBank/DDBJ whole genome shotgun (WGS) entry which is preliminary data.</text>
</comment>
<feature type="transmembrane region" description="Helical" evidence="5">
    <location>
        <begin position="181"/>
        <end position="207"/>
    </location>
</feature>
<dbReference type="CDD" id="cd09317">
    <property type="entry name" value="TDT_Mae1_like"/>
    <property type="match status" value="1"/>
</dbReference>
<dbReference type="GeneID" id="70248449"/>
<dbReference type="GO" id="GO:0016020">
    <property type="term" value="C:membrane"/>
    <property type="evidence" value="ECO:0007669"/>
    <property type="project" value="UniProtKB-SubCell"/>
</dbReference>
<feature type="transmembrane region" description="Helical" evidence="5">
    <location>
        <begin position="247"/>
        <end position="267"/>
    </location>
</feature>
<dbReference type="InterPro" id="IPR030185">
    <property type="entry name" value="Mae1"/>
</dbReference>
<dbReference type="Gene3D" id="1.50.10.150">
    <property type="entry name" value="Voltage-dependent anion channel"/>
    <property type="match status" value="1"/>
</dbReference>
<evidence type="ECO:0000313" key="6">
    <source>
        <dbReference type="EMBL" id="KAH8698732.1"/>
    </source>
</evidence>
<dbReference type="PANTHER" id="PTHR31162">
    <property type="entry name" value="MALIC ACID TRANSPORT PROTEIN-RELATED"/>
    <property type="match status" value="1"/>
</dbReference>
<gene>
    <name evidence="6" type="ORF">BGW36DRAFT_396426</name>
</gene>
<feature type="transmembrane region" description="Helical" evidence="5">
    <location>
        <begin position="85"/>
        <end position="106"/>
    </location>
</feature>
<reference evidence="6" key="1">
    <citation type="submission" date="2021-12" db="EMBL/GenBank/DDBJ databases">
        <title>Convergent genome expansion in fungi linked to evolution of root-endophyte symbiosis.</title>
        <authorList>
            <consortium name="DOE Joint Genome Institute"/>
            <person name="Ke Y.-H."/>
            <person name="Bonito G."/>
            <person name="Liao H.-L."/>
            <person name="Looney B."/>
            <person name="Rojas-Flechas A."/>
            <person name="Nash J."/>
            <person name="Hameed K."/>
            <person name="Schadt C."/>
            <person name="Martin F."/>
            <person name="Crous P.W."/>
            <person name="Miettinen O."/>
            <person name="Magnuson J.K."/>
            <person name="Labbe J."/>
            <person name="Jacobson D."/>
            <person name="Doktycz M.J."/>
            <person name="Veneault-Fourrey C."/>
            <person name="Kuo A."/>
            <person name="Mondo S."/>
            <person name="Calhoun S."/>
            <person name="Riley R."/>
            <person name="Ohm R."/>
            <person name="LaButti K."/>
            <person name="Andreopoulos B."/>
            <person name="Pangilinan J."/>
            <person name="Nolan M."/>
            <person name="Tritt A."/>
            <person name="Clum A."/>
            <person name="Lipzen A."/>
            <person name="Daum C."/>
            <person name="Barry K."/>
            <person name="Grigoriev I.V."/>
            <person name="Vilgalys R."/>
        </authorList>
    </citation>
    <scope>NUCLEOTIDE SEQUENCE</scope>
    <source>
        <strain evidence="6">PMI_201</strain>
    </source>
</reference>
<dbReference type="EMBL" id="JAJTJA010000005">
    <property type="protein sequence ID" value="KAH8698732.1"/>
    <property type="molecule type" value="Genomic_DNA"/>
</dbReference>
<evidence type="ECO:0000256" key="4">
    <source>
        <dbReference type="ARBA" id="ARBA00023136"/>
    </source>
</evidence>
<dbReference type="InterPro" id="IPR004695">
    <property type="entry name" value="SLAC1/Mae1/Ssu1/TehA"/>
</dbReference>
<keyword evidence="3 5" id="KW-1133">Transmembrane helix</keyword>